<reference evidence="1" key="1">
    <citation type="submission" date="2022-09" db="EMBL/GenBank/DDBJ databases">
        <title>Tahibacter sp. nov., isolated from a fresh water.</title>
        <authorList>
            <person name="Baek J.H."/>
            <person name="Lee J.K."/>
            <person name="Kim J.M."/>
            <person name="Jeon C.O."/>
        </authorList>
    </citation>
    <scope>NUCLEOTIDE SEQUENCE</scope>
    <source>
        <strain evidence="1">W38</strain>
    </source>
</reference>
<sequence>MGVVFTLNSGPLGMPAAVTRRALMVGGGGVNPDGSLNQTAIESPSPSIARATRRWFPEVIVVLTFHSSVTGAPMVEAALHTAGNSATATEARAMAFKHRCVPPSTHEPDAYDRWKTAHFDFIPRTFFAGGRRR</sequence>
<proteinExistence type="predicted"/>
<gene>
    <name evidence="1" type="ORF">N4264_12240</name>
</gene>
<name>A0ABY6BKD6_9GAMM</name>
<protein>
    <submittedName>
        <fullName evidence="1">Uncharacterized protein</fullName>
    </submittedName>
</protein>
<dbReference type="Proteomes" id="UP001064632">
    <property type="component" value="Chromosome"/>
</dbReference>
<keyword evidence="2" id="KW-1185">Reference proteome</keyword>
<dbReference type="RefSeq" id="WP_261697314.1">
    <property type="nucleotide sequence ID" value="NZ_CP104694.1"/>
</dbReference>
<evidence type="ECO:0000313" key="2">
    <source>
        <dbReference type="Proteomes" id="UP001064632"/>
    </source>
</evidence>
<accession>A0ABY6BKD6</accession>
<organism evidence="1 2">
    <name type="scientific">Tahibacter amnicola</name>
    <dbReference type="NCBI Taxonomy" id="2976241"/>
    <lineage>
        <taxon>Bacteria</taxon>
        <taxon>Pseudomonadati</taxon>
        <taxon>Pseudomonadota</taxon>
        <taxon>Gammaproteobacteria</taxon>
        <taxon>Lysobacterales</taxon>
        <taxon>Rhodanobacteraceae</taxon>
        <taxon>Tahibacter</taxon>
    </lineage>
</organism>
<dbReference type="EMBL" id="CP104694">
    <property type="protein sequence ID" value="UXI70364.1"/>
    <property type="molecule type" value="Genomic_DNA"/>
</dbReference>
<evidence type="ECO:0000313" key="1">
    <source>
        <dbReference type="EMBL" id="UXI70364.1"/>
    </source>
</evidence>